<reference evidence="2 3" key="1">
    <citation type="submission" date="2022-04" db="EMBL/GenBank/DDBJ databases">
        <title>Streptomyces sp. nov. LCR6-01 isolated from Lichen of Dirinaria sp.</title>
        <authorList>
            <person name="Kanchanasin P."/>
            <person name="Tanasupawat S."/>
            <person name="Phongsopitanun W."/>
        </authorList>
    </citation>
    <scope>NUCLEOTIDE SEQUENCE [LARGE SCALE GENOMIC DNA]</scope>
    <source>
        <strain evidence="2 3">LCR6-01</strain>
    </source>
</reference>
<gene>
    <name evidence="2" type="ORF">M1O15_05895</name>
</gene>
<dbReference type="EMBL" id="JALPTH010000004">
    <property type="protein sequence ID" value="MCK8676933.1"/>
    <property type="molecule type" value="Genomic_DNA"/>
</dbReference>
<dbReference type="PROSITE" id="PS51257">
    <property type="entry name" value="PROKAR_LIPOPROTEIN"/>
    <property type="match status" value="1"/>
</dbReference>
<dbReference type="Proteomes" id="UP001522868">
    <property type="component" value="Unassembled WGS sequence"/>
</dbReference>
<dbReference type="InterPro" id="IPR007278">
    <property type="entry name" value="DUF397"/>
</dbReference>
<evidence type="ECO:0000259" key="1">
    <source>
        <dbReference type="Pfam" id="PF04149"/>
    </source>
</evidence>
<accession>A0ABT0I6J7</accession>
<feature type="domain" description="DUF397" evidence="1">
    <location>
        <begin position="35"/>
        <end position="86"/>
    </location>
</feature>
<feature type="domain" description="DUF397" evidence="1">
    <location>
        <begin position="9"/>
        <end position="28"/>
    </location>
</feature>
<keyword evidence="3" id="KW-1185">Reference proteome</keyword>
<protein>
    <submittedName>
        <fullName evidence="2">DUF397 domain-containing protein</fullName>
    </submittedName>
</protein>
<evidence type="ECO:0000313" key="2">
    <source>
        <dbReference type="EMBL" id="MCK8676933.1"/>
    </source>
</evidence>
<dbReference type="RefSeq" id="WP_248632159.1">
    <property type="nucleotide sequence ID" value="NZ_JALPTH010000004.1"/>
</dbReference>
<organism evidence="2 3">
    <name type="scientific">Streptomyces lichenis</name>
    <dbReference type="NCBI Taxonomy" id="2306967"/>
    <lineage>
        <taxon>Bacteria</taxon>
        <taxon>Bacillati</taxon>
        <taxon>Actinomycetota</taxon>
        <taxon>Actinomycetes</taxon>
        <taxon>Kitasatosporales</taxon>
        <taxon>Streptomycetaceae</taxon>
        <taxon>Streptomyces</taxon>
    </lineage>
</organism>
<evidence type="ECO:0000313" key="3">
    <source>
        <dbReference type="Proteomes" id="UP001522868"/>
    </source>
</evidence>
<comment type="caution">
    <text evidence="2">The sequence shown here is derived from an EMBL/GenBank/DDBJ whole genome shotgun (WGS) entry which is preliminary data.</text>
</comment>
<dbReference type="Pfam" id="PF04149">
    <property type="entry name" value="DUF397"/>
    <property type="match status" value="2"/>
</dbReference>
<name>A0ABT0I6J7_9ACTN</name>
<sequence length="94" mass="9716">MRAYDLSTAHWFKSSFSNGSGGSCVEVAYDFSGAAPWRKSTYSNGDGGSCLEVRDGLPGVVPVRDSKLTEGPVIVVGAGAWTAFVGLAAADARV</sequence>
<proteinExistence type="predicted"/>